<evidence type="ECO:0000259" key="1">
    <source>
        <dbReference type="Pfam" id="PF00534"/>
    </source>
</evidence>
<dbReference type="Gene3D" id="3.40.50.2000">
    <property type="entry name" value="Glycogen Phosphorylase B"/>
    <property type="match status" value="2"/>
</dbReference>
<dbReference type="PANTHER" id="PTHR45947:SF3">
    <property type="entry name" value="SULFOQUINOVOSYL TRANSFERASE SQD2"/>
    <property type="match status" value="1"/>
</dbReference>
<dbReference type="Pfam" id="PF13439">
    <property type="entry name" value="Glyco_transf_4"/>
    <property type="match status" value="1"/>
</dbReference>
<evidence type="ECO:0000313" key="3">
    <source>
        <dbReference type="EMBL" id="HIQ29638.1"/>
    </source>
</evidence>
<dbReference type="Proteomes" id="UP000608579">
    <property type="component" value="Unassembled WGS sequence"/>
</dbReference>
<name>A0A832ZVV3_CALS0</name>
<gene>
    <name evidence="3" type="ORF">EYH45_03640</name>
</gene>
<accession>A0A832ZVV3</accession>
<evidence type="ECO:0000259" key="2">
    <source>
        <dbReference type="Pfam" id="PF13439"/>
    </source>
</evidence>
<comment type="caution">
    <text evidence="3">The sequence shown here is derived from an EMBL/GenBank/DDBJ whole genome shotgun (WGS) entry which is preliminary data.</text>
</comment>
<dbReference type="InterPro" id="IPR050194">
    <property type="entry name" value="Glycosyltransferase_grp1"/>
</dbReference>
<dbReference type="InterPro" id="IPR001296">
    <property type="entry name" value="Glyco_trans_1"/>
</dbReference>
<dbReference type="CDD" id="cd03801">
    <property type="entry name" value="GT4_PimA-like"/>
    <property type="match status" value="1"/>
</dbReference>
<reference evidence="3" key="1">
    <citation type="journal article" date="2020" name="ISME J.">
        <title>Gammaproteobacteria mediating utilization of methyl-, sulfur- and petroleum organic compounds in deep ocean hydrothermal plumes.</title>
        <authorList>
            <person name="Zhou Z."/>
            <person name="Liu Y."/>
            <person name="Pan J."/>
            <person name="Cron B.R."/>
            <person name="Toner B.M."/>
            <person name="Anantharaman K."/>
            <person name="Breier J.A."/>
            <person name="Dick G.J."/>
            <person name="Li M."/>
        </authorList>
    </citation>
    <scope>NUCLEOTIDE SEQUENCE</scope>
    <source>
        <strain evidence="3">SZUA-1515</strain>
    </source>
</reference>
<dbReference type="AlphaFoldDB" id="A0A832ZVV3"/>
<protein>
    <submittedName>
        <fullName evidence="3">Glycosyltransferase</fullName>
    </submittedName>
</protein>
<proteinExistence type="predicted"/>
<dbReference type="InterPro" id="IPR028098">
    <property type="entry name" value="Glyco_trans_4-like_N"/>
</dbReference>
<dbReference type="PANTHER" id="PTHR45947">
    <property type="entry name" value="SULFOQUINOVOSYL TRANSFERASE SQD2"/>
    <property type="match status" value="1"/>
</dbReference>
<keyword evidence="3" id="KW-0808">Transferase</keyword>
<evidence type="ECO:0000313" key="4">
    <source>
        <dbReference type="Proteomes" id="UP000608579"/>
    </source>
</evidence>
<dbReference type="SUPFAM" id="SSF53756">
    <property type="entry name" value="UDP-Glycosyltransferase/glycogen phosphorylase"/>
    <property type="match status" value="1"/>
</dbReference>
<sequence length="374" mass="42054">MRILFVSPNLVPMPPLFGGAIEEHIWQLANALAKDGVETAVVGNILPRYNENNITSFPALSYNLFPLEFPRVIPLHLFQGLRSYRAYRKAGEYDVVSLHEEVSSALILKSTRGGMGYVYTFHNPFSRLGDDLSPDNLLRYSSFTLSRWAVMRKVGVVFVPSRYYCRLIRGMGVGNAVYLPQVVDTLFFSPDRFAGRGSGVLSEVGVEERKYAVFVGRLSFRKGAHLLPLLSRVIDVVAVGEGPLRRSLSRYPNIRCVGRVSRDRMAMLLSNALVSLNLSQLDMVSYTLLESMSCGVPVVASSIPTFREAIREGENGYLINIHDAKAMLHRFREIVKQEQLEEVGRKARDYVVKNHSPEVCARIFLNYCRTLRGA</sequence>
<feature type="domain" description="Glycosyl transferase family 1" evidence="1">
    <location>
        <begin position="207"/>
        <end position="343"/>
    </location>
</feature>
<organism evidence="3 4">
    <name type="scientific">Caldiarchaeum subterraneum</name>
    <dbReference type="NCBI Taxonomy" id="311458"/>
    <lineage>
        <taxon>Archaea</taxon>
        <taxon>Nitrososphaerota</taxon>
        <taxon>Candidatus Caldarchaeales</taxon>
        <taxon>Candidatus Caldarchaeaceae</taxon>
        <taxon>Candidatus Caldarchaeum</taxon>
    </lineage>
</organism>
<feature type="domain" description="Glycosyltransferase subfamily 4-like N-terminal" evidence="2">
    <location>
        <begin position="21"/>
        <end position="184"/>
    </location>
</feature>
<dbReference type="Pfam" id="PF00534">
    <property type="entry name" value="Glycos_transf_1"/>
    <property type="match status" value="1"/>
</dbReference>
<dbReference type="EMBL" id="DQVM01000070">
    <property type="protein sequence ID" value="HIQ29638.1"/>
    <property type="molecule type" value="Genomic_DNA"/>
</dbReference>
<dbReference type="GO" id="GO:0016757">
    <property type="term" value="F:glycosyltransferase activity"/>
    <property type="evidence" value="ECO:0007669"/>
    <property type="project" value="InterPro"/>
</dbReference>